<evidence type="ECO:0000256" key="2">
    <source>
        <dbReference type="ARBA" id="ARBA00022638"/>
    </source>
</evidence>
<dbReference type="PANTHER" id="PTHR37406">
    <property type="entry name" value="T4-TYPE LYSOZYME 1-RELATED"/>
    <property type="match status" value="1"/>
</dbReference>
<organism evidence="4">
    <name type="scientific">viral metagenome</name>
    <dbReference type="NCBI Taxonomy" id="1070528"/>
    <lineage>
        <taxon>unclassified sequences</taxon>
        <taxon>metagenomes</taxon>
        <taxon>organismal metagenomes</taxon>
    </lineage>
</organism>
<keyword evidence="2" id="KW-0081">Bacteriolytic enzyme</keyword>
<dbReference type="GO" id="GO:0042742">
    <property type="term" value="P:defense response to bacterium"/>
    <property type="evidence" value="ECO:0007669"/>
    <property type="project" value="UniProtKB-KW"/>
</dbReference>
<evidence type="ECO:0000256" key="1">
    <source>
        <dbReference type="ARBA" id="ARBA00022529"/>
    </source>
</evidence>
<dbReference type="EMBL" id="MT142129">
    <property type="protein sequence ID" value="QJA74927.1"/>
    <property type="molecule type" value="Genomic_DNA"/>
</dbReference>
<dbReference type="PANTHER" id="PTHR37406:SF1">
    <property type="entry name" value="T4-TYPE LYSOZYME 1-RELATED"/>
    <property type="match status" value="1"/>
</dbReference>
<dbReference type="InterPro" id="IPR052619">
    <property type="entry name" value="Phage_lysozyme-like"/>
</dbReference>
<evidence type="ECO:0000313" key="3">
    <source>
        <dbReference type="EMBL" id="QJA74927.1"/>
    </source>
</evidence>
<reference evidence="4" key="1">
    <citation type="submission" date="2020-03" db="EMBL/GenBank/DDBJ databases">
        <title>The deep terrestrial virosphere.</title>
        <authorList>
            <person name="Holmfeldt K."/>
            <person name="Nilsson E."/>
            <person name="Simone D."/>
            <person name="Lopez-Fernandez M."/>
            <person name="Wu X."/>
            <person name="de Brujin I."/>
            <person name="Lundin D."/>
            <person name="Andersson A."/>
            <person name="Bertilsson S."/>
            <person name="Dopson M."/>
        </authorList>
    </citation>
    <scope>NUCLEOTIDE SEQUENCE</scope>
    <source>
        <strain evidence="3">MM415A01893</strain>
        <strain evidence="4">MM415B04006</strain>
    </source>
</reference>
<dbReference type="GO" id="GO:0016998">
    <property type="term" value="P:cell wall macromolecule catabolic process"/>
    <property type="evidence" value="ECO:0007669"/>
    <property type="project" value="InterPro"/>
</dbReference>
<dbReference type="Gene3D" id="1.10.530.40">
    <property type="match status" value="1"/>
</dbReference>
<dbReference type="GO" id="GO:0003796">
    <property type="term" value="F:lysozyme activity"/>
    <property type="evidence" value="ECO:0007669"/>
    <property type="project" value="InterPro"/>
</dbReference>
<dbReference type="InterPro" id="IPR023346">
    <property type="entry name" value="Lysozyme-like_dom_sf"/>
</dbReference>
<gene>
    <name evidence="3" type="ORF">MM415A01893_0015</name>
    <name evidence="4" type="ORF">MM415B04006_0015</name>
</gene>
<sequence length="151" mass="17344">MKKAMEKLIQTLKQDEGYRDKIYKDTEGNLTCGWGHKLSEGGPVPEAASEAFFKMDIAYVVSSMLRIPREYKSKLNEARARVIACMIFNMGYRRTWSFKKMWAAIYLSDWKLAKAEMFASKWAFQVGDGPGGKDDRVERLAEIMLTGVWPE</sequence>
<name>A0A6M3LGU9_9ZZZZ</name>
<evidence type="ECO:0000313" key="4">
    <source>
        <dbReference type="EMBL" id="QJA94080.1"/>
    </source>
</evidence>
<protein>
    <submittedName>
        <fullName evidence="4">Putative structural protein</fullName>
    </submittedName>
</protein>
<dbReference type="EMBL" id="MT143201">
    <property type="protein sequence ID" value="QJA94080.1"/>
    <property type="molecule type" value="Genomic_DNA"/>
</dbReference>
<dbReference type="SUPFAM" id="SSF53955">
    <property type="entry name" value="Lysozyme-like"/>
    <property type="match status" value="1"/>
</dbReference>
<accession>A0A6M3LGU9</accession>
<keyword evidence="1" id="KW-0929">Antimicrobial</keyword>
<dbReference type="GO" id="GO:0031640">
    <property type="term" value="P:killing of cells of another organism"/>
    <property type="evidence" value="ECO:0007669"/>
    <property type="project" value="UniProtKB-KW"/>
</dbReference>
<dbReference type="Pfam" id="PF00959">
    <property type="entry name" value="Phage_lysozyme"/>
    <property type="match status" value="1"/>
</dbReference>
<dbReference type="GO" id="GO:0009253">
    <property type="term" value="P:peptidoglycan catabolic process"/>
    <property type="evidence" value="ECO:0007669"/>
    <property type="project" value="InterPro"/>
</dbReference>
<dbReference type="InterPro" id="IPR023347">
    <property type="entry name" value="Lysozyme_dom_sf"/>
</dbReference>
<proteinExistence type="predicted"/>
<dbReference type="AlphaFoldDB" id="A0A6M3LGU9"/>
<dbReference type="InterPro" id="IPR002196">
    <property type="entry name" value="Glyco_hydro_24"/>
</dbReference>